<dbReference type="InterPro" id="IPR013759">
    <property type="entry name" value="Topo_IIA_B_C"/>
</dbReference>
<dbReference type="InterPro" id="IPR013760">
    <property type="entry name" value="Topo_IIA-like_dom_sf"/>
</dbReference>
<dbReference type="Gene3D" id="3.40.50.670">
    <property type="match status" value="1"/>
</dbReference>
<feature type="non-terminal residue" evidence="2">
    <location>
        <position position="1"/>
    </location>
</feature>
<dbReference type="GO" id="GO:0005524">
    <property type="term" value="F:ATP binding"/>
    <property type="evidence" value="ECO:0007669"/>
    <property type="project" value="InterPro"/>
</dbReference>
<sequence length="79" mass="8970">SENEKNEAFQKLQNGAHCEITRFKGLGEISPKEFGQFIGANMRAVPVGVEHSHEIPDLLNFYMGSNTSDRRQYIMENLV</sequence>
<dbReference type="Pfam" id="PF00986">
    <property type="entry name" value="DNA_gyraseB_C"/>
    <property type="match status" value="1"/>
</dbReference>
<dbReference type="GO" id="GO:0006265">
    <property type="term" value="P:DNA topological change"/>
    <property type="evidence" value="ECO:0007669"/>
    <property type="project" value="InterPro"/>
</dbReference>
<organism evidence="2">
    <name type="scientific">marine metagenome</name>
    <dbReference type="NCBI Taxonomy" id="408172"/>
    <lineage>
        <taxon>unclassified sequences</taxon>
        <taxon>metagenomes</taxon>
        <taxon>ecological metagenomes</taxon>
    </lineage>
</organism>
<dbReference type="SUPFAM" id="SSF56719">
    <property type="entry name" value="Type II DNA topoisomerase"/>
    <property type="match status" value="1"/>
</dbReference>
<dbReference type="EMBL" id="UINC01227854">
    <property type="protein sequence ID" value="SVE58922.1"/>
    <property type="molecule type" value="Genomic_DNA"/>
</dbReference>
<accession>A0A383EPR2</accession>
<dbReference type="GO" id="GO:0003918">
    <property type="term" value="F:DNA topoisomerase type II (double strand cut, ATP-hydrolyzing) activity"/>
    <property type="evidence" value="ECO:0007669"/>
    <property type="project" value="InterPro"/>
</dbReference>
<reference evidence="2" key="1">
    <citation type="submission" date="2018-05" db="EMBL/GenBank/DDBJ databases">
        <authorList>
            <person name="Lanie J.A."/>
            <person name="Ng W.-L."/>
            <person name="Kazmierczak K.M."/>
            <person name="Andrzejewski T.M."/>
            <person name="Davidsen T.M."/>
            <person name="Wayne K.J."/>
            <person name="Tettelin H."/>
            <person name="Glass J.I."/>
            <person name="Rusch D."/>
            <person name="Podicherti R."/>
            <person name="Tsui H.-C.T."/>
            <person name="Winkler M.E."/>
        </authorList>
    </citation>
    <scope>NUCLEOTIDE SEQUENCE</scope>
</reference>
<feature type="domain" description="DNA gyrase B subunit C-terminal" evidence="1">
    <location>
        <begin position="17"/>
        <end position="75"/>
    </location>
</feature>
<proteinExistence type="predicted"/>
<name>A0A383EPR2_9ZZZZ</name>
<dbReference type="AlphaFoldDB" id="A0A383EPR2"/>
<dbReference type="InterPro" id="IPR002288">
    <property type="entry name" value="DNA_gyrase_B_C"/>
</dbReference>
<evidence type="ECO:0000313" key="2">
    <source>
        <dbReference type="EMBL" id="SVE58922.1"/>
    </source>
</evidence>
<dbReference type="GO" id="GO:0003677">
    <property type="term" value="F:DNA binding"/>
    <property type="evidence" value="ECO:0007669"/>
    <property type="project" value="InterPro"/>
</dbReference>
<protein>
    <recommendedName>
        <fullName evidence="1">DNA gyrase B subunit C-terminal domain-containing protein</fullName>
    </recommendedName>
</protein>
<gene>
    <name evidence="2" type="ORF">METZ01_LOCUS511776</name>
</gene>
<evidence type="ECO:0000259" key="1">
    <source>
        <dbReference type="Pfam" id="PF00986"/>
    </source>
</evidence>